<evidence type="ECO:0000259" key="1">
    <source>
        <dbReference type="Pfam" id="PF16113"/>
    </source>
</evidence>
<dbReference type="RefSeq" id="WP_030264794.1">
    <property type="nucleotide sequence ID" value="NZ_JBHEZZ010000004.1"/>
</dbReference>
<keyword evidence="3" id="KW-1185">Reference proteome</keyword>
<protein>
    <submittedName>
        <fullName evidence="2">Enoyl-CoA hydratase/isomerase family protein</fullName>
    </submittedName>
</protein>
<dbReference type="CDD" id="cd06558">
    <property type="entry name" value="crotonase-like"/>
    <property type="match status" value="1"/>
</dbReference>
<evidence type="ECO:0000313" key="3">
    <source>
        <dbReference type="Proteomes" id="UP001592528"/>
    </source>
</evidence>
<dbReference type="EMBL" id="JBHEZZ010000004">
    <property type="protein sequence ID" value="MFC1401603.1"/>
    <property type="molecule type" value="Genomic_DNA"/>
</dbReference>
<dbReference type="Pfam" id="PF16113">
    <property type="entry name" value="ECH_2"/>
    <property type="match status" value="1"/>
</dbReference>
<dbReference type="Gene3D" id="3.90.226.10">
    <property type="entry name" value="2-enoyl-CoA Hydratase, Chain A, domain 1"/>
    <property type="match status" value="1"/>
</dbReference>
<dbReference type="SUPFAM" id="SSF52096">
    <property type="entry name" value="ClpP/crotonase"/>
    <property type="match status" value="1"/>
</dbReference>
<dbReference type="PANTHER" id="PTHR11941:SF54">
    <property type="entry name" value="ENOYL-COA HYDRATASE, MITOCHONDRIAL"/>
    <property type="match status" value="1"/>
</dbReference>
<organism evidence="2 3">
    <name type="scientific">Streptacidiphilus cavernicola</name>
    <dbReference type="NCBI Taxonomy" id="3342716"/>
    <lineage>
        <taxon>Bacteria</taxon>
        <taxon>Bacillati</taxon>
        <taxon>Actinomycetota</taxon>
        <taxon>Actinomycetes</taxon>
        <taxon>Kitasatosporales</taxon>
        <taxon>Streptomycetaceae</taxon>
        <taxon>Streptacidiphilus</taxon>
    </lineage>
</organism>
<dbReference type="InterPro" id="IPR029045">
    <property type="entry name" value="ClpP/crotonase-like_dom_sf"/>
</dbReference>
<comment type="caution">
    <text evidence="2">The sequence shown here is derived from an EMBL/GenBank/DDBJ whole genome shotgun (WGS) entry which is preliminary data.</text>
</comment>
<evidence type="ECO:0000313" key="2">
    <source>
        <dbReference type="EMBL" id="MFC1401603.1"/>
    </source>
</evidence>
<name>A0ABV6UJJ5_9ACTN</name>
<dbReference type="PANTHER" id="PTHR11941">
    <property type="entry name" value="ENOYL-COA HYDRATASE-RELATED"/>
    <property type="match status" value="1"/>
</dbReference>
<sequence>METDFSTLRYEESDHVATVTLDRPEVHNAFDLRMMQELRELWRRLREDDKVRVVILTGAGDRAFCTGLDRGTLDTAEPGTDDQPIGIRGGTPLHFDDPGDWISPKTSGDLWKPVIAAVNGMACGGAFYLLGQVEFIIAADHATFFDPHTSFGMASVFESMAMLQRMPLGEVMRMQLTGAHERLSAQRAHQIGLVQEVVPGPELLDAARRVAAVIASQPPLAVQATLRAVWYAQDLGYRQALEVAKTLVTLGDDPAALAEGQAAFNSGTRTPWRLR</sequence>
<dbReference type="Proteomes" id="UP001592528">
    <property type="component" value="Unassembled WGS sequence"/>
</dbReference>
<gene>
    <name evidence="2" type="ORF">ACEZDJ_09915</name>
</gene>
<dbReference type="InterPro" id="IPR045004">
    <property type="entry name" value="ECH_dom"/>
</dbReference>
<proteinExistence type="predicted"/>
<accession>A0ABV6UJJ5</accession>
<feature type="domain" description="Enoyl-CoA hydratase/isomerase" evidence="1">
    <location>
        <begin position="17"/>
        <end position="226"/>
    </location>
</feature>
<reference evidence="2 3" key="1">
    <citation type="submission" date="2024-09" db="EMBL/GenBank/DDBJ databases">
        <authorList>
            <person name="Lee S.D."/>
        </authorList>
    </citation>
    <scope>NUCLEOTIDE SEQUENCE [LARGE SCALE GENOMIC DNA]</scope>
    <source>
        <strain evidence="2 3">N1-5</strain>
    </source>
</reference>